<dbReference type="Proteomes" id="UP000503840">
    <property type="component" value="Unassembled WGS sequence"/>
</dbReference>
<dbReference type="AlphaFoldDB" id="A0A7J0BJD3"/>
<gene>
    <name evidence="1" type="ORF">DSM101010T_16200</name>
</gene>
<reference evidence="1 2" key="1">
    <citation type="submission" date="2020-05" db="EMBL/GenBank/DDBJ databases">
        <title>Draft genome sequence of Desulfovibrio sp. strain HN2T.</title>
        <authorList>
            <person name="Ueno A."/>
            <person name="Tamazawa S."/>
            <person name="Tamamura S."/>
            <person name="Murakami T."/>
            <person name="Kiyama T."/>
            <person name="Inomata H."/>
            <person name="Amano Y."/>
            <person name="Miyakawa K."/>
            <person name="Tamaki H."/>
            <person name="Naganuma T."/>
            <person name="Kaneko K."/>
        </authorList>
    </citation>
    <scope>NUCLEOTIDE SEQUENCE [LARGE SCALE GENOMIC DNA]</scope>
    <source>
        <strain evidence="1 2">HN2</strain>
    </source>
</reference>
<proteinExistence type="predicted"/>
<evidence type="ECO:0000313" key="1">
    <source>
        <dbReference type="EMBL" id="GFM33255.1"/>
    </source>
</evidence>
<name>A0A7J0BJD3_9BACT</name>
<dbReference type="EMBL" id="BLVO01000013">
    <property type="protein sequence ID" value="GFM33255.1"/>
    <property type="molecule type" value="Genomic_DNA"/>
</dbReference>
<protein>
    <submittedName>
        <fullName evidence="1">Uncharacterized protein</fullName>
    </submittedName>
</protein>
<dbReference type="RefSeq" id="WP_174404926.1">
    <property type="nucleotide sequence ID" value="NZ_BLVO01000013.1"/>
</dbReference>
<comment type="caution">
    <text evidence="1">The sequence shown here is derived from an EMBL/GenBank/DDBJ whole genome shotgun (WGS) entry which is preliminary data.</text>
</comment>
<accession>A0A7J0BJD3</accession>
<organism evidence="1 2">
    <name type="scientific">Desulfovibrio subterraneus</name>
    <dbReference type="NCBI Taxonomy" id="2718620"/>
    <lineage>
        <taxon>Bacteria</taxon>
        <taxon>Pseudomonadati</taxon>
        <taxon>Thermodesulfobacteriota</taxon>
        <taxon>Desulfovibrionia</taxon>
        <taxon>Desulfovibrionales</taxon>
        <taxon>Desulfovibrionaceae</taxon>
        <taxon>Desulfovibrio</taxon>
    </lineage>
</organism>
<sequence>MPMVKCQQCGKAFSADAGRIRLGRAKYCSRSCSAAARRTPKEATCLWCRSTFTKGRGSQKYCSLDCANEALRAASYKKASSGKKKPNRPATLYCACFEDPWANGSIKPDKYGNTFRTPDFGLGF</sequence>
<keyword evidence="2" id="KW-1185">Reference proteome</keyword>
<evidence type="ECO:0000313" key="2">
    <source>
        <dbReference type="Proteomes" id="UP000503840"/>
    </source>
</evidence>